<dbReference type="Pfam" id="PF10075">
    <property type="entry name" value="CSN8_PSD8_EIF3K"/>
    <property type="match status" value="1"/>
</dbReference>
<protein>
    <recommendedName>
        <fullName evidence="3">PCI domain-containing protein</fullName>
    </recommendedName>
</protein>
<dbReference type="PROSITE" id="PS50250">
    <property type="entry name" value="PCI"/>
    <property type="match status" value="1"/>
</dbReference>
<keyword evidence="2" id="KW-0647">Proteasome</keyword>
<dbReference type="GO" id="GO:0005829">
    <property type="term" value="C:cytosol"/>
    <property type="evidence" value="ECO:0007669"/>
    <property type="project" value="TreeGrafter"/>
</dbReference>
<dbReference type="InterPro" id="IPR000717">
    <property type="entry name" value="PCI_dom"/>
</dbReference>
<gene>
    <name evidence="4" type="ORF">WJX72_003760</name>
</gene>
<dbReference type="GO" id="GO:0008541">
    <property type="term" value="C:proteasome regulatory particle, lid subcomplex"/>
    <property type="evidence" value="ECO:0007669"/>
    <property type="project" value="TreeGrafter"/>
</dbReference>
<dbReference type="PANTHER" id="PTHR12387">
    <property type="entry name" value="26S PROTEASOME NON-ATPASE REGULATORY SUBUNIT 8"/>
    <property type="match status" value="1"/>
</dbReference>
<reference evidence="4 5" key="1">
    <citation type="journal article" date="2024" name="Nat. Commun.">
        <title>Phylogenomics reveals the evolutionary origins of lichenization in chlorophyte algae.</title>
        <authorList>
            <person name="Puginier C."/>
            <person name="Libourel C."/>
            <person name="Otte J."/>
            <person name="Skaloud P."/>
            <person name="Haon M."/>
            <person name="Grisel S."/>
            <person name="Petersen M."/>
            <person name="Berrin J.G."/>
            <person name="Delaux P.M."/>
            <person name="Dal Grande F."/>
            <person name="Keller J."/>
        </authorList>
    </citation>
    <scope>NUCLEOTIDE SEQUENCE [LARGE SCALE GENOMIC DNA]</scope>
    <source>
        <strain evidence="4 5">SAG 2043</strain>
    </source>
</reference>
<organism evidence="4 5">
    <name type="scientific">[Myrmecia] bisecta</name>
    <dbReference type="NCBI Taxonomy" id="41462"/>
    <lineage>
        <taxon>Eukaryota</taxon>
        <taxon>Viridiplantae</taxon>
        <taxon>Chlorophyta</taxon>
        <taxon>core chlorophytes</taxon>
        <taxon>Trebouxiophyceae</taxon>
        <taxon>Trebouxiales</taxon>
        <taxon>Trebouxiaceae</taxon>
        <taxon>Myrmecia</taxon>
    </lineage>
</organism>
<evidence type="ECO:0000256" key="2">
    <source>
        <dbReference type="ARBA" id="ARBA00022942"/>
    </source>
</evidence>
<proteinExistence type="inferred from homology"/>
<evidence type="ECO:0000259" key="3">
    <source>
        <dbReference type="PROSITE" id="PS50250"/>
    </source>
</evidence>
<dbReference type="Gene3D" id="1.25.40.990">
    <property type="match status" value="1"/>
</dbReference>
<comment type="similarity">
    <text evidence="1">Belongs to the proteasome subunit S14 family.</text>
</comment>
<keyword evidence="5" id="KW-1185">Reference proteome</keyword>
<feature type="domain" description="PCI" evidence="3">
    <location>
        <begin position="76"/>
        <end position="246"/>
    </location>
</feature>
<accession>A0AAW1R6E5</accession>
<dbReference type="GO" id="GO:0005634">
    <property type="term" value="C:nucleus"/>
    <property type="evidence" value="ECO:0007669"/>
    <property type="project" value="TreeGrafter"/>
</dbReference>
<sequence length="261" mass="29718">MAAEAAKQFEQFKAAINKGDLQSAKRLLSGLKLSLTKLPALPPFFEKTPSAQQELLLARDVLEHAVSLSVKLQDEAAFERNFLQLKTYYTDTRGVLPPSQQEPLINGLNLLRLLVQNRIAEFHTELELLSTKEQQSPFVSHAINLEQRLMEGAYNKVLEARRNVPHESYTYFMEKLLTTVRDEIAGCSERAYAHLALPDAKKLMLFDSDQQALQYAQERGWAVKDGKVFFQMQEDKQASDLPALDLINHSLTYARELERIV</sequence>
<dbReference type="FunFam" id="1.25.40.990:FF:000001">
    <property type="entry name" value="26S proteasome non-ATPase regulatory subunit"/>
    <property type="match status" value="1"/>
</dbReference>
<dbReference type="AlphaFoldDB" id="A0AAW1R6E5"/>
<dbReference type="PANTHER" id="PTHR12387:SF0">
    <property type="entry name" value="26S PROTEASOME NON-ATPASE REGULATORY SUBUNIT 8"/>
    <property type="match status" value="1"/>
</dbReference>
<dbReference type="Proteomes" id="UP001489004">
    <property type="component" value="Unassembled WGS sequence"/>
</dbReference>
<name>A0AAW1R6E5_9CHLO</name>
<comment type="caution">
    <text evidence="4">The sequence shown here is derived from an EMBL/GenBank/DDBJ whole genome shotgun (WGS) entry which is preliminary data.</text>
</comment>
<evidence type="ECO:0000256" key="1">
    <source>
        <dbReference type="ARBA" id="ARBA00009627"/>
    </source>
</evidence>
<evidence type="ECO:0000313" key="4">
    <source>
        <dbReference type="EMBL" id="KAK9829073.1"/>
    </source>
</evidence>
<evidence type="ECO:0000313" key="5">
    <source>
        <dbReference type="Proteomes" id="UP001489004"/>
    </source>
</evidence>
<dbReference type="EMBL" id="JALJOR010000001">
    <property type="protein sequence ID" value="KAK9829073.1"/>
    <property type="molecule type" value="Genomic_DNA"/>
</dbReference>
<dbReference type="InterPro" id="IPR033464">
    <property type="entry name" value="CSN8_PSD8_EIF3K"/>
</dbReference>
<dbReference type="InterPro" id="IPR006746">
    <property type="entry name" value="26S_Psome_Rpn12"/>
</dbReference>
<dbReference type="GO" id="GO:0043161">
    <property type="term" value="P:proteasome-mediated ubiquitin-dependent protein catabolic process"/>
    <property type="evidence" value="ECO:0007669"/>
    <property type="project" value="TreeGrafter"/>
</dbReference>